<evidence type="ECO:0000259" key="6">
    <source>
        <dbReference type="PROSITE" id="PS50157"/>
    </source>
</evidence>
<dbReference type="SMART" id="SM00355">
    <property type="entry name" value="ZnF_C2H2"/>
    <property type="match status" value="4"/>
</dbReference>
<dbReference type="GO" id="GO:0000977">
    <property type="term" value="F:RNA polymerase II transcription regulatory region sequence-specific DNA binding"/>
    <property type="evidence" value="ECO:0007669"/>
    <property type="project" value="TreeGrafter"/>
</dbReference>
<feature type="domain" description="C2H2-type" evidence="6">
    <location>
        <begin position="186"/>
        <end position="210"/>
    </location>
</feature>
<dbReference type="EMBL" id="JAVRBK010000008">
    <property type="protein sequence ID" value="KAK5640196.1"/>
    <property type="molecule type" value="Genomic_DNA"/>
</dbReference>
<comment type="caution">
    <text evidence="7">The sequence shown here is derived from an EMBL/GenBank/DDBJ whole genome shotgun (WGS) entry which is preliminary data.</text>
</comment>
<name>A0AAN7V7A3_9COLE</name>
<dbReference type="Proteomes" id="UP001329430">
    <property type="component" value="Chromosome 8"/>
</dbReference>
<keyword evidence="3 5" id="KW-0863">Zinc-finger</keyword>
<dbReference type="GO" id="GO:0005634">
    <property type="term" value="C:nucleus"/>
    <property type="evidence" value="ECO:0007669"/>
    <property type="project" value="TreeGrafter"/>
</dbReference>
<dbReference type="AlphaFoldDB" id="A0AAN7V7A3"/>
<evidence type="ECO:0000313" key="8">
    <source>
        <dbReference type="Proteomes" id="UP001329430"/>
    </source>
</evidence>
<feature type="domain" description="C2H2-type" evidence="6">
    <location>
        <begin position="275"/>
        <end position="303"/>
    </location>
</feature>
<organism evidence="7 8">
    <name type="scientific">Pyrocoelia pectoralis</name>
    <dbReference type="NCBI Taxonomy" id="417401"/>
    <lineage>
        <taxon>Eukaryota</taxon>
        <taxon>Metazoa</taxon>
        <taxon>Ecdysozoa</taxon>
        <taxon>Arthropoda</taxon>
        <taxon>Hexapoda</taxon>
        <taxon>Insecta</taxon>
        <taxon>Pterygota</taxon>
        <taxon>Neoptera</taxon>
        <taxon>Endopterygota</taxon>
        <taxon>Coleoptera</taxon>
        <taxon>Polyphaga</taxon>
        <taxon>Elateriformia</taxon>
        <taxon>Elateroidea</taxon>
        <taxon>Lampyridae</taxon>
        <taxon>Lampyrinae</taxon>
        <taxon>Pyrocoelia</taxon>
    </lineage>
</organism>
<dbReference type="Gene3D" id="3.30.160.60">
    <property type="entry name" value="Classic Zinc Finger"/>
    <property type="match status" value="2"/>
</dbReference>
<dbReference type="PROSITE" id="PS50157">
    <property type="entry name" value="ZINC_FINGER_C2H2_2"/>
    <property type="match status" value="3"/>
</dbReference>
<keyword evidence="1" id="KW-0479">Metal-binding</keyword>
<dbReference type="PROSITE" id="PS00028">
    <property type="entry name" value="ZINC_FINGER_C2H2_1"/>
    <property type="match status" value="3"/>
</dbReference>
<gene>
    <name evidence="7" type="ORF">RI129_011007</name>
</gene>
<accession>A0AAN7V7A3</accession>
<keyword evidence="4" id="KW-0862">Zinc</keyword>
<dbReference type="GO" id="GO:0008270">
    <property type="term" value="F:zinc ion binding"/>
    <property type="evidence" value="ECO:0007669"/>
    <property type="project" value="UniProtKB-KW"/>
</dbReference>
<dbReference type="Pfam" id="PF00096">
    <property type="entry name" value="zf-C2H2"/>
    <property type="match status" value="1"/>
</dbReference>
<dbReference type="InterPro" id="IPR013087">
    <property type="entry name" value="Znf_C2H2_type"/>
</dbReference>
<evidence type="ECO:0000256" key="2">
    <source>
        <dbReference type="ARBA" id="ARBA00022737"/>
    </source>
</evidence>
<protein>
    <recommendedName>
        <fullName evidence="6">C2H2-type domain-containing protein</fullName>
    </recommendedName>
</protein>
<evidence type="ECO:0000256" key="3">
    <source>
        <dbReference type="ARBA" id="ARBA00022771"/>
    </source>
</evidence>
<evidence type="ECO:0000256" key="4">
    <source>
        <dbReference type="ARBA" id="ARBA00022833"/>
    </source>
</evidence>
<dbReference type="PANTHER" id="PTHR24409">
    <property type="entry name" value="ZINC FINGER PROTEIN 142"/>
    <property type="match status" value="1"/>
</dbReference>
<evidence type="ECO:0000313" key="7">
    <source>
        <dbReference type="EMBL" id="KAK5640196.1"/>
    </source>
</evidence>
<dbReference type="PANTHER" id="PTHR24409:SF295">
    <property type="entry name" value="AZ2-RELATED"/>
    <property type="match status" value="1"/>
</dbReference>
<evidence type="ECO:0000256" key="1">
    <source>
        <dbReference type="ARBA" id="ARBA00022723"/>
    </source>
</evidence>
<proteinExistence type="predicted"/>
<keyword evidence="8" id="KW-1185">Reference proteome</keyword>
<dbReference type="Pfam" id="PF13912">
    <property type="entry name" value="zf-C2H2_6"/>
    <property type="match status" value="1"/>
</dbReference>
<keyword evidence="2" id="KW-0677">Repeat</keyword>
<feature type="domain" description="C2H2-type" evidence="6">
    <location>
        <begin position="218"/>
        <end position="245"/>
    </location>
</feature>
<dbReference type="GO" id="GO:0000981">
    <property type="term" value="F:DNA-binding transcription factor activity, RNA polymerase II-specific"/>
    <property type="evidence" value="ECO:0007669"/>
    <property type="project" value="TreeGrafter"/>
</dbReference>
<dbReference type="InterPro" id="IPR036236">
    <property type="entry name" value="Znf_C2H2_sf"/>
</dbReference>
<reference evidence="7 8" key="1">
    <citation type="journal article" date="2024" name="Insects">
        <title>An Improved Chromosome-Level Genome Assembly of the Firefly Pyrocoelia pectoralis.</title>
        <authorList>
            <person name="Fu X."/>
            <person name="Meyer-Rochow V.B."/>
            <person name="Ballantyne L."/>
            <person name="Zhu X."/>
        </authorList>
    </citation>
    <scope>NUCLEOTIDE SEQUENCE [LARGE SCALE GENOMIC DNA]</scope>
    <source>
        <strain evidence="7">XCY_ONT2</strain>
    </source>
</reference>
<evidence type="ECO:0000256" key="5">
    <source>
        <dbReference type="PROSITE-ProRule" id="PRU00042"/>
    </source>
</evidence>
<sequence>MSSLKRKRLEDPLILQPTQVVGGTSVQGNSFLQQPIILGPVVDHGKQILENSQLHVMNNSNIIATDPNGQSNTFIVVPQNGGDCIDNTQTILQSIPVYLLVPRQPHEKVTEEKVSSPVENRGETNAPIVIKDVRTIKNEAEENENYPETIYLDSIDENVDDPLILPLRDESTSDKEFNGLKHRSLYKCDFPDCPKAFLYPHDRKVHKDVHIFPVCTEYKCSICNMSFAQAADRNKHVESHSVAHTYVCSVCNVNFPYYTTLIQHMNDKCFWNKSFKCRYCNVPFASEKDVLQHEEKLHISYSKDKVDIRKISSVKRYPRSRLRRPLQHTKRPVVSNDSIIVLD</sequence>
<dbReference type="SUPFAM" id="SSF57667">
    <property type="entry name" value="beta-beta-alpha zinc fingers"/>
    <property type="match status" value="1"/>
</dbReference>